<dbReference type="AlphaFoldDB" id="A0A6A4WKN5"/>
<organism evidence="2 3">
    <name type="scientific">Amphibalanus amphitrite</name>
    <name type="common">Striped barnacle</name>
    <name type="synonym">Balanus amphitrite</name>
    <dbReference type="NCBI Taxonomy" id="1232801"/>
    <lineage>
        <taxon>Eukaryota</taxon>
        <taxon>Metazoa</taxon>
        <taxon>Ecdysozoa</taxon>
        <taxon>Arthropoda</taxon>
        <taxon>Crustacea</taxon>
        <taxon>Multicrustacea</taxon>
        <taxon>Cirripedia</taxon>
        <taxon>Thoracica</taxon>
        <taxon>Thoracicalcarea</taxon>
        <taxon>Balanomorpha</taxon>
        <taxon>Balanoidea</taxon>
        <taxon>Balanidae</taxon>
        <taxon>Amphibalaninae</taxon>
        <taxon>Amphibalanus</taxon>
    </lineage>
</organism>
<dbReference type="Pfam" id="PF00078">
    <property type="entry name" value="RVT_1"/>
    <property type="match status" value="1"/>
</dbReference>
<sequence length="342" mass="38947">MLSELVETTLNKPASLGRVSKILKKWDGASDDHRPGEAMTYNGRLLASDKEKATAFIQTYAHVSRQVRAPKLDKEAKHKWTHNRPSSCRECHGRRCNSCSEFTPEELQRQLQKLHLKKAPGPDGIANEHLRHLGPTAQRTLFDLINASWRESSVPHEWKNANIIPIPISGKDKRMVTSYRPIALTSHVSKLVERLILARLTLIAEEKKLIPAEQVGFRAGRSVEDSLGRLVQQVQDGWNRPKARRKNPEEGSCAQKYVLLAFDFSRAYDTVDHRLLRVRLLEQDIPLCFITWIWQFLRDRRARVELNGTYSDVRAFRAGLPQGSVLSPTLFLLWSAPLVAAL</sequence>
<evidence type="ECO:0000313" key="2">
    <source>
        <dbReference type="EMBL" id="KAF0303202.1"/>
    </source>
</evidence>
<dbReference type="EMBL" id="VIIS01000966">
    <property type="protein sequence ID" value="KAF0303202.1"/>
    <property type="molecule type" value="Genomic_DNA"/>
</dbReference>
<dbReference type="PROSITE" id="PS50878">
    <property type="entry name" value="RT_POL"/>
    <property type="match status" value="1"/>
</dbReference>
<name>A0A6A4WKN5_AMPAM</name>
<keyword evidence="3" id="KW-1185">Reference proteome</keyword>
<keyword evidence="2" id="KW-0695">RNA-directed DNA polymerase</keyword>
<dbReference type="CDD" id="cd01650">
    <property type="entry name" value="RT_nLTR_like"/>
    <property type="match status" value="1"/>
</dbReference>
<dbReference type="PANTHER" id="PTHR19446">
    <property type="entry name" value="REVERSE TRANSCRIPTASES"/>
    <property type="match status" value="1"/>
</dbReference>
<feature type="domain" description="Reverse transcriptase" evidence="1">
    <location>
        <begin position="147"/>
        <end position="342"/>
    </location>
</feature>
<dbReference type="InterPro" id="IPR043502">
    <property type="entry name" value="DNA/RNA_pol_sf"/>
</dbReference>
<dbReference type="InterPro" id="IPR000477">
    <property type="entry name" value="RT_dom"/>
</dbReference>
<dbReference type="GO" id="GO:0003964">
    <property type="term" value="F:RNA-directed DNA polymerase activity"/>
    <property type="evidence" value="ECO:0007669"/>
    <property type="project" value="UniProtKB-KW"/>
</dbReference>
<dbReference type="Proteomes" id="UP000440578">
    <property type="component" value="Unassembled WGS sequence"/>
</dbReference>
<keyword evidence="2" id="KW-0548">Nucleotidyltransferase</keyword>
<evidence type="ECO:0000313" key="3">
    <source>
        <dbReference type="Proteomes" id="UP000440578"/>
    </source>
</evidence>
<proteinExistence type="predicted"/>
<dbReference type="SUPFAM" id="SSF56672">
    <property type="entry name" value="DNA/RNA polymerases"/>
    <property type="match status" value="1"/>
</dbReference>
<gene>
    <name evidence="2" type="primary">RTase_82</name>
    <name evidence="2" type="ORF">FJT64_024776</name>
</gene>
<accession>A0A6A4WKN5</accession>
<keyword evidence="2" id="KW-0808">Transferase</keyword>
<comment type="caution">
    <text evidence="2">The sequence shown here is derived from an EMBL/GenBank/DDBJ whole genome shotgun (WGS) entry which is preliminary data.</text>
</comment>
<reference evidence="2 3" key="1">
    <citation type="submission" date="2019-07" db="EMBL/GenBank/DDBJ databases">
        <title>Draft genome assembly of a fouling barnacle, Amphibalanus amphitrite (Darwin, 1854): The first reference genome for Thecostraca.</title>
        <authorList>
            <person name="Kim W."/>
        </authorList>
    </citation>
    <scope>NUCLEOTIDE SEQUENCE [LARGE SCALE GENOMIC DNA]</scope>
    <source>
        <strain evidence="2">SNU_AA5</strain>
        <tissue evidence="2">Soma without cirri and trophi</tissue>
    </source>
</reference>
<protein>
    <submittedName>
        <fullName evidence="2">Putative RNA-directed DNA polymerase from transposon BS</fullName>
    </submittedName>
</protein>
<evidence type="ECO:0000259" key="1">
    <source>
        <dbReference type="PROSITE" id="PS50878"/>
    </source>
</evidence>